<evidence type="ECO:0000313" key="2">
    <source>
        <dbReference type="EMBL" id="MFD2742596.1"/>
    </source>
</evidence>
<dbReference type="Proteomes" id="UP001597418">
    <property type="component" value="Unassembled WGS sequence"/>
</dbReference>
<accession>A0ABW5UCB0</accession>
<dbReference type="Pfam" id="PF00027">
    <property type="entry name" value="cNMP_binding"/>
    <property type="match status" value="1"/>
</dbReference>
<dbReference type="SUPFAM" id="SSF51206">
    <property type="entry name" value="cAMP-binding domain-like"/>
    <property type="match status" value="1"/>
</dbReference>
<dbReference type="RefSeq" id="WP_066755302.1">
    <property type="nucleotide sequence ID" value="NZ_JBHUMB010000006.1"/>
</dbReference>
<dbReference type="EMBL" id="JBHUMB010000006">
    <property type="protein sequence ID" value="MFD2742596.1"/>
    <property type="molecule type" value="Genomic_DNA"/>
</dbReference>
<dbReference type="CDD" id="cd00038">
    <property type="entry name" value="CAP_ED"/>
    <property type="match status" value="1"/>
</dbReference>
<dbReference type="Gene3D" id="2.60.120.10">
    <property type="entry name" value="Jelly Rolls"/>
    <property type="match status" value="1"/>
</dbReference>
<reference evidence="3" key="1">
    <citation type="journal article" date="2019" name="Int. J. Syst. Evol. Microbiol.">
        <title>The Global Catalogue of Microorganisms (GCM) 10K type strain sequencing project: providing services to taxonomists for standard genome sequencing and annotation.</title>
        <authorList>
            <consortium name="The Broad Institute Genomics Platform"/>
            <consortium name="The Broad Institute Genome Sequencing Center for Infectious Disease"/>
            <person name="Wu L."/>
            <person name="Ma J."/>
        </authorList>
    </citation>
    <scope>NUCLEOTIDE SEQUENCE [LARGE SCALE GENOMIC DNA]</scope>
    <source>
        <strain evidence="3">KCTC 42247</strain>
    </source>
</reference>
<comment type="caution">
    <text evidence="2">The sequence shown here is derived from an EMBL/GenBank/DDBJ whole genome shotgun (WGS) entry which is preliminary data.</text>
</comment>
<proteinExistence type="predicted"/>
<feature type="domain" description="Cyclic nucleotide-binding" evidence="1">
    <location>
        <begin position="10"/>
        <end position="116"/>
    </location>
</feature>
<evidence type="ECO:0000259" key="1">
    <source>
        <dbReference type="PROSITE" id="PS50042"/>
    </source>
</evidence>
<gene>
    <name evidence="2" type="ORF">ACFSQ6_04235</name>
</gene>
<protein>
    <submittedName>
        <fullName evidence="2">Crp/Fnr family transcriptional regulator</fullName>
    </submittedName>
</protein>
<dbReference type="InterPro" id="IPR014710">
    <property type="entry name" value="RmlC-like_jellyroll"/>
</dbReference>
<name>A0ABW5UCB0_9SPHI</name>
<sequence>MDALRKYFQNFVAITDEEFELFYSKLIPSHFAKKSIILQKGEVENYLSFIEKGTVRFNIPKIDHDLTFGFAFENSFVSAYDSFLTQLPATYNIESINETILWRISYQDLEAIYQKTQIGDRIGRKVAETIYLKKMKREISLLEDTASTRYLDLLREQPELVRNIPLKYLASYIGIRPQSLSRIRRTIF</sequence>
<dbReference type="InterPro" id="IPR000595">
    <property type="entry name" value="cNMP-bd_dom"/>
</dbReference>
<keyword evidence="3" id="KW-1185">Reference proteome</keyword>
<evidence type="ECO:0000313" key="3">
    <source>
        <dbReference type="Proteomes" id="UP001597418"/>
    </source>
</evidence>
<dbReference type="PROSITE" id="PS50042">
    <property type="entry name" value="CNMP_BINDING_3"/>
    <property type="match status" value="1"/>
</dbReference>
<dbReference type="InterPro" id="IPR018490">
    <property type="entry name" value="cNMP-bd_dom_sf"/>
</dbReference>
<organism evidence="2 3">
    <name type="scientific">Sphingobacterium populi</name>
    <dbReference type="NCBI Taxonomy" id="1812824"/>
    <lineage>
        <taxon>Bacteria</taxon>
        <taxon>Pseudomonadati</taxon>
        <taxon>Bacteroidota</taxon>
        <taxon>Sphingobacteriia</taxon>
        <taxon>Sphingobacteriales</taxon>
        <taxon>Sphingobacteriaceae</taxon>
        <taxon>Sphingobacterium</taxon>
    </lineage>
</organism>